<keyword evidence="8" id="KW-0175">Coiled coil</keyword>
<dbReference type="Proteomes" id="UP000887581">
    <property type="component" value="Unplaced"/>
</dbReference>
<comment type="subcellular location">
    <subcellularLocation>
        <location evidence="1">Membrane</location>
        <topology evidence="1">Multi-pass membrane protein</topology>
    </subcellularLocation>
</comment>
<evidence type="ECO:0000256" key="6">
    <source>
        <dbReference type="ARBA" id="ARBA00022833"/>
    </source>
</evidence>
<proteinExistence type="inferred from homology"/>
<dbReference type="Pfam" id="PF09745">
    <property type="entry name" value="NSRP1_N"/>
    <property type="match status" value="1"/>
</dbReference>
<feature type="compositionally biased region" description="Basic residues" evidence="11">
    <location>
        <begin position="672"/>
        <end position="682"/>
    </location>
</feature>
<dbReference type="PANTHER" id="PTHR13407">
    <property type="entry name" value="RNF121 PROTEIN"/>
    <property type="match status" value="1"/>
</dbReference>
<feature type="transmembrane region" description="Helical" evidence="12">
    <location>
        <begin position="101"/>
        <end position="119"/>
    </location>
</feature>
<evidence type="ECO:0000256" key="11">
    <source>
        <dbReference type="SAM" id="MobiDB-lite"/>
    </source>
</evidence>
<feature type="transmembrane region" description="Helical" evidence="12">
    <location>
        <begin position="51"/>
        <end position="70"/>
    </location>
</feature>
<dbReference type="SUPFAM" id="SSF57850">
    <property type="entry name" value="RING/U-box"/>
    <property type="match status" value="1"/>
</dbReference>
<keyword evidence="7 12" id="KW-1133">Transmembrane helix</keyword>
<keyword evidence="9 12" id="KW-0472">Membrane</keyword>
<dbReference type="Gene3D" id="3.30.40.10">
    <property type="entry name" value="Zinc/RING finger domain, C3HC4 (zinc finger)"/>
    <property type="match status" value="1"/>
</dbReference>
<dbReference type="SMART" id="SM00184">
    <property type="entry name" value="RING"/>
    <property type="match status" value="1"/>
</dbReference>
<feature type="region of interest" description="Disordered" evidence="11">
    <location>
        <begin position="427"/>
        <end position="447"/>
    </location>
</feature>
<reference evidence="15" key="1">
    <citation type="submission" date="2022-11" db="UniProtKB">
        <authorList>
            <consortium name="WormBaseParasite"/>
        </authorList>
    </citation>
    <scope>IDENTIFICATION</scope>
</reference>
<keyword evidence="4" id="KW-0479">Metal-binding</keyword>
<dbReference type="GO" id="GO:0000381">
    <property type="term" value="P:regulation of alternative mRNA splicing, via spliceosome"/>
    <property type="evidence" value="ECO:0007669"/>
    <property type="project" value="InterPro"/>
</dbReference>
<evidence type="ECO:0000259" key="13">
    <source>
        <dbReference type="PROSITE" id="PS50089"/>
    </source>
</evidence>
<dbReference type="InterPro" id="IPR040176">
    <property type="entry name" value="RNF121/RNF175"/>
</dbReference>
<feature type="region of interest" description="Disordered" evidence="11">
    <location>
        <begin position="608"/>
        <end position="709"/>
    </location>
</feature>
<evidence type="ECO:0000256" key="4">
    <source>
        <dbReference type="ARBA" id="ARBA00022723"/>
    </source>
</evidence>
<evidence type="ECO:0000256" key="5">
    <source>
        <dbReference type="ARBA" id="ARBA00022771"/>
    </source>
</evidence>
<protein>
    <submittedName>
        <fullName evidence="15">RING-type domain-containing protein</fullName>
    </submittedName>
</protein>
<feature type="compositionally biased region" description="Basic and acidic residues" evidence="11">
    <location>
        <begin position="687"/>
        <end position="709"/>
    </location>
</feature>
<dbReference type="InterPro" id="IPR001841">
    <property type="entry name" value="Znf_RING"/>
</dbReference>
<evidence type="ECO:0000256" key="7">
    <source>
        <dbReference type="ARBA" id="ARBA00022989"/>
    </source>
</evidence>
<keyword evidence="3 12" id="KW-0812">Transmembrane</keyword>
<evidence type="ECO:0000313" key="14">
    <source>
        <dbReference type="Proteomes" id="UP000887581"/>
    </source>
</evidence>
<feature type="transmembrane region" description="Helical" evidence="12">
    <location>
        <begin position="171"/>
        <end position="189"/>
    </location>
</feature>
<feature type="compositionally biased region" description="Basic and acidic residues" evidence="11">
    <location>
        <begin position="641"/>
        <end position="654"/>
    </location>
</feature>
<evidence type="ECO:0000256" key="12">
    <source>
        <dbReference type="SAM" id="Phobius"/>
    </source>
</evidence>
<feature type="transmembrane region" description="Helical" evidence="12">
    <location>
        <begin position="139"/>
        <end position="159"/>
    </location>
</feature>
<dbReference type="PANTHER" id="PTHR13407:SF0">
    <property type="entry name" value="FI05221P"/>
    <property type="match status" value="1"/>
</dbReference>
<dbReference type="CDD" id="cd16475">
    <property type="entry name" value="RING-H2_RNF121-like"/>
    <property type="match status" value="1"/>
</dbReference>
<dbReference type="WBParaSite" id="sdigi.contig39.g2601.t1">
    <property type="protein sequence ID" value="sdigi.contig39.g2601.t1"/>
    <property type="gene ID" value="sdigi.contig39.g2601"/>
</dbReference>
<evidence type="ECO:0000256" key="2">
    <source>
        <dbReference type="ARBA" id="ARBA00010126"/>
    </source>
</evidence>
<evidence type="ECO:0000256" key="8">
    <source>
        <dbReference type="ARBA" id="ARBA00023054"/>
    </source>
</evidence>
<keyword evidence="14" id="KW-1185">Reference proteome</keyword>
<evidence type="ECO:0000256" key="3">
    <source>
        <dbReference type="ARBA" id="ARBA00022692"/>
    </source>
</evidence>
<evidence type="ECO:0000256" key="10">
    <source>
        <dbReference type="PROSITE-ProRule" id="PRU00175"/>
    </source>
</evidence>
<evidence type="ECO:0000256" key="1">
    <source>
        <dbReference type="ARBA" id="ARBA00004141"/>
    </source>
</evidence>
<dbReference type="AlphaFoldDB" id="A0A915PWA6"/>
<feature type="transmembrane region" description="Helical" evidence="12">
    <location>
        <begin position="76"/>
        <end position="94"/>
    </location>
</feature>
<sequence>MQQYNTQQFQGAVRLQNEIPFEELDEEEQWRIEHAKLHEKHRGHEQMHMEIFLILIVTLVVAQIALVQWKKRHFKSYQLCTLLGMWLIPVFICVQRYWWRFLITWIVYSILSTVIWFRATRPQISGKTPRLVYKWFLFLHKLSYVLGIAGYIFIMFTLLGLNHIFAVKARILMDAGLLLLFYGLYYGVLGRDFAHICTDRIASKIGYYTEEGLPKKVLEADVCAVCGNHLEIDDTETDYESTYRLSCGHLFHEFCIRGWCVIGKQQTCPYCKEKVDLKRMFKHPWEKPHLFYGQLLDWIRYLVAWQPLIVTFVKGVNTYGLILKNSAAPVKLAVKPVAAAFANNDDDDTEATSSSEVTISTMRAKMQARREHEKALAEDPTIFDYDNVYEELQAKKNRKITEVITADKERKSKYAGQILEAHKKRLLAQQSREERKQQKEREAEAGEFDDKEKFVTSAYKKQLAEMENFRLQEAVDSRLDGYCDLRVLSWLDLFCLELTAVEKQKSGMWKGGFYRTLLNDISRDNSAVKEELDIKQDVGSPVDVQDKTLDRAEHAKKLASLRKNDSDDRFLEFSGDKPTKLTDFDDSDVEPEMNTEVSVQLKPGLNILKSRVKKPTKAEQIRRHFTPSPEHLVGSGSSGEESSREEKRRIERRERHGKQRREKSVESETVKSAKKHHSKSRQHNPVGKKEQGKCDEKKRVEKEGEQELKKRAVVEKTKEERLQIIKKILAHRNGPEKIEEMRQRYLERRNEKVVSLPL</sequence>
<comment type="similarity">
    <text evidence="2">Belongs to the NSRP1 family.</text>
</comment>
<dbReference type="GO" id="GO:0008270">
    <property type="term" value="F:zinc ion binding"/>
    <property type="evidence" value="ECO:0007669"/>
    <property type="project" value="UniProtKB-KW"/>
</dbReference>
<name>A0A915PWA6_9BILA</name>
<keyword evidence="5 10" id="KW-0863">Zinc-finger</keyword>
<dbReference type="GO" id="GO:0000139">
    <property type="term" value="C:Golgi membrane"/>
    <property type="evidence" value="ECO:0007669"/>
    <property type="project" value="TreeGrafter"/>
</dbReference>
<dbReference type="InterPro" id="IPR018612">
    <property type="entry name" value="NSRP1_N"/>
</dbReference>
<dbReference type="InterPro" id="IPR013083">
    <property type="entry name" value="Znf_RING/FYVE/PHD"/>
</dbReference>
<accession>A0A915PWA6</accession>
<dbReference type="GO" id="GO:0005789">
    <property type="term" value="C:endoplasmic reticulum membrane"/>
    <property type="evidence" value="ECO:0007669"/>
    <property type="project" value="TreeGrafter"/>
</dbReference>
<feature type="compositionally biased region" description="Basic and acidic residues" evidence="11">
    <location>
        <begin position="431"/>
        <end position="447"/>
    </location>
</feature>
<dbReference type="GO" id="GO:0061630">
    <property type="term" value="F:ubiquitin protein ligase activity"/>
    <property type="evidence" value="ECO:0007669"/>
    <property type="project" value="TreeGrafter"/>
</dbReference>
<feature type="domain" description="RING-type" evidence="13">
    <location>
        <begin position="223"/>
        <end position="272"/>
    </location>
</feature>
<dbReference type="PROSITE" id="PS50089">
    <property type="entry name" value="ZF_RING_2"/>
    <property type="match status" value="1"/>
</dbReference>
<evidence type="ECO:0000313" key="15">
    <source>
        <dbReference type="WBParaSite" id="sdigi.contig39.g2601.t1"/>
    </source>
</evidence>
<feature type="compositionally biased region" description="Basic and acidic residues" evidence="11">
    <location>
        <begin position="662"/>
        <end position="671"/>
    </location>
</feature>
<evidence type="ECO:0000256" key="9">
    <source>
        <dbReference type="ARBA" id="ARBA00023136"/>
    </source>
</evidence>
<organism evidence="14 15">
    <name type="scientific">Setaria digitata</name>
    <dbReference type="NCBI Taxonomy" id="48799"/>
    <lineage>
        <taxon>Eukaryota</taxon>
        <taxon>Metazoa</taxon>
        <taxon>Ecdysozoa</taxon>
        <taxon>Nematoda</taxon>
        <taxon>Chromadorea</taxon>
        <taxon>Rhabditida</taxon>
        <taxon>Spirurina</taxon>
        <taxon>Spiruromorpha</taxon>
        <taxon>Filarioidea</taxon>
        <taxon>Setariidae</taxon>
        <taxon>Setaria</taxon>
    </lineage>
</organism>
<dbReference type="GO" id="GO:0036503">
    <property type="term" value="P:ERAD pathway"/>
    <property type="evidence" value="ECO:0007669"/>
    <property type="project" value="TreeGrafter"/>
</dbReference>
<keyword evidence="6" id="KW-0862">Zinc</keyword>